<feature type="transmembrane region" description="Helical" evidence="7">
    <location>
        <begin position="460"/>
        <end position="481"/>
    </location>
</feature>
<evidence type="ECO:0000256" key="6">
    <source>
        <dbReference type="ARBA" id="ARBA00023033"/>
    </source>
</evidence>
<protein>
    <recommendedName>
        <fullName evidence="8">FAD-binding domain-containing protein</fullName>
    </recommendedName>
</protein>
<reference evidence="9 10" key="1">
    <citation type="journal article" date="2018" name="New Phytol.">
        <title>Phylogenomics of Endogonaceae and evolution of mycorrhizas within Mucoromycota.</title>
        <authorList>
            <person name="Chang Y."/>
            <person name="Desiro A."/>
            <person name="Na H."/>
            <person name="Sandor L."/>
            <person name="Lipzen A."/>
            <person name="Clum A."/>
            <person name="Barry K."/>
            <person name="Grigoriev I.V."/>
            <person name="Martin F.M."/>
            <person name="Stajich J.E."/>
            <person name="Smith M.E."/>
            <person name="Bonito G."/>
            <person name="Spatafora J.W."/>
        </authorList>
    </citation>
    <scope>NUCLEOTIDE SEQUENCE [LARGE SCALE GENOMIC DNA]</scope>
    <source>
        <strain evidence="9 10">GMNB39</strain>
    </source>
</reference>
<dbReference type="GO" id="GO:0070189">
    <property type="term" value="P:kynurenine metabolic process"/>
    <property type="evidence" value="ECO:0007669"/>
    <property type="project" value="TreeGrafter"/>
</dbReference>
<dbReference type="InterPro" id="IPR036188">
    <property type="entry name" value="FAD/NAD-bd_sf"/>
</dbReference>
<keyword evidence="7" id="KW-1133">Transmembrane helix</keyword>
<comment type="cofactor">
    <cofactor evidence="1">
        <name>FAD</name>
        <dbReference type="ChEBI" id="CHEBI:57692"/>
    </cofactor>
</comment>
<evidence type="ECO:0000256" key="7">
    <source>
        <dbReference type="SAM" id="Phobius"/>
    </source>
</evidence>
<dbReference type="PANTHER" id="PTHR46028:SF2">
    <property type="entry name" value="KYNURENINE 3-MONOOXYGENASE"/>
    <property type="match status" value="1"/>
</dbReference>
<name>A0A432ZZG9_9FUNG</name>
<dbReference type="GO" id="GO:0071949">
    <property type="term" value="F:FAD binding"/>
    <property type="evidence" value="ECO:0007669"/>
    <property type="project" value="InterPro"/>
</dbReference>
<evidence type="ECO:0000313" key="9">
    <source>
        <dbReference type="EMBL" id="RUO95789.1"/>
    </source>
</evidence>
<evidence type="ECO:0000313" key="10">
    <source>
        <dbReference type="Proteomes" id="UP000268093"/>
    </source>
</evidence>
<evidence type="ECO:0000256" key="5">
    <source>
        <dbReference type="ARBA" id="ARBA00023002"/>
    </source>
</evidence>
<gene>
    <name evidence="9" type="ORF">BC936DRAFT_143218</name>
</gene>
<evidence type="ECO:0000259" key="8">
    <source>
        <dbReference type="Pfam" id="PF01494"/>
    </source>
</evidence>
<keyword evidence="6" id="KW-0503">Monooxygenase</keyword>
<keyword evidence="2" id="KW-0285">Flavoprotein</keyword>
<dbReference type="SUPFAM" id="SSF51905">
    <property type="entry name" value="FAD/NAD(P)-binding domain"/>
    <property type="match status" value="1"/>
</dbReference>
<dbReference type="Proteomes" id="UP000268093">
    <property type="component" value="Unassembled WGS sequence"/>
</dbReference>
<keyword evidence="7" id="KW-0472">Membrane</keyword>
<evidence type="ECO:0000256" key="1">
    <source>
        <dbReference type="ARBA" id="ARBA00001974"/>
    </source>
</evidence>
<dbReference type="EMBL" id="RBNI01025866">
    <property type="protein sequence ID" value="RUO95789.1"/>
    <property type="molecule type" value="Genomic_DNA"/>
</dbReference>
<dbReference type="Gene3D" id="3.50.50.60">
    <property type="entry name" value="FAD/NAD(P)-binding domain"/>
    <property type="match status" value="1"/>
</dbReference>
<evidence type="ECO:0000256" key="3">
    <source>
        <dbReference type="ARBA" id="ARBA00022827"/>
    </source>
</evidence>
<dbReference type="PRINTS" id="PR00420">
    <property type="entry name" value="RNGMNOXGNASE"/>
</dbReference>
<keyword evidence="3" id="KW-0274">FAD</keyword>
<proteinExistence type="predicted"/>
<dbReference type="Pfam" id="PF01494">
    <property type="entry name" value="FAD_binding_3"/>
    <property type="match status" value="1"/>
</dbReference>
<dbReference type="PANTHER" id="PTHR46028">
    <property type="entry name" value="KYNURENINE 3-MONOOXYGENASE"/>
    <property type="match status" value="1"/>
</dbReference>
<keyword evidence="4" id="KW-0521">NADP</keyword>
<organism evidence="9 10">
    <name type="scientific">Jimgerdemannia flammicorona</name>
    <dbReference type="NCBI Taxonomy" id="994334"/>
    <lineage>
        <taxon>Eukaryota</taxon>
        <taxon>Fungi</taxon>
        <taxon>Fungi incertae sedis</taxon>
        <taxon>Mucoromycota</taxon>
        <taxon>Mucoromycotina</taxon>
        <taxon>Endogonomycetes</taxon>
        <taxon>Endogonales</taxon>
        <taxon>Endogonaceae</taxon>
        <taxon>Jimgerdemannia</taxon>
    </lineage>
</organism>
<dbReference type="AlphaFoldDB" id="A0A432ZZG9"/>
<comment type="caution">
    <text evidence="9">The sequence shown here is derived from an EMBL/GenBank/DDBJ whole genome shotgun (WGS) entry which is preliminary data.</text>
</comment>
<evidence type="ECO:0000256" key="4">
    <source>
        <dbReference type="ARBA" id="ARBA00022857"/>
    </source>
</evidence>
<evidence type="ECO:0000256" key="2">
    <source>
        <dbReference type="ARBA" id="ARBA00022630"/>
    </source>
</evidence>
<dbReference type="GO" id="GO:0004502">
    <property type="term" value="F:kynurenine 3-monooxygenase activity"/>
    <property type="evidence" value="ECO:0007669"/>
    <property type="project" value="TreeGrafter"/>
</dbReference>
<feature type="domain" description="FAD-binding" evidence="8">
    <location>
        <begin position="12"/>
        <end position="387"/>
    </location>
</feature>
<keyword evidence="5" id="KW-0560">Oxidoreductase</keyword>
<keyword evidence="7" id="KW-0812">Transmembrane</keyword>
<keyword evidence="10" id="KW-1185">Reference proteome</keyword>
<accession>A0A432ZZG9</accession>
<dbReference type="OrthoDB" id="655030at2759"/>
<dbReference type="InterPro" id="IPR002938">
    <property type="entry name" value="FAD-bd"/>
</dbReference>
<feature type="transmembrane region" description="Helical" evidence="7">
    <location>
        <begin position="12"/>
        <end position="30"/>
    </location>
</feature>
<sequence length="504" mass="57446">MTNMTKSSEPKNVVIIGAGPVGLVIAWTLARRKDLQGNPLYNVHVFERRPDPRTTRHADEAYSFNIMLSSRGIKTIREAGLLDSFVREGAACKQLLFCIGGDDVKNGLFWEFDPVFGTGDHYIAMSRDTMMCTVLEEMETISEKNIHVLFNASCNLFDFENANIHVATNGVEKVYHYDLLIGADGARSRLRDAMCKHDYSIKASWEHVGMSGKTVRVSYKELQKAGLWEHVVDKEGLPRAIFSFSADHSMSFIGTPDKSKDYTFTFAMNMPMKWDSFTDKEALRSHIIACYPRLGEIAWKYLEPIWDRPAYRVLSAKSSQFHLDGHNVMLIGDAAHALPPTYGQGLNTSFEDVTVLNRLLDSYNDTKFDDVVTEFSKLRKPNADAISDLSYDMYGLFQNEPLAILQFVMDMTRHCIVSYLPIPEEWRRTMVVEDFVGTYVAHHTVDFQQLQKMQQRHFKIGCIILLMLLAALISIMVKYLLPPQMTSWDSEHVSVYNVSKALYF</sequence>